<dbReference type="InterPro" id="IPR036770">
    <property type="entry name" value="Ankyrin_rpt-contain_sf"/>
</dbReference>
<dbReference type="PROSITE" id="PS50893">
    <property type="entry name" value="ABC_TRANSPORTER_2"/>
    <property type="match status" value="1"/>
</dbReference>
<dbReference type="InterPro" id="IPR002110">
    <property type="entry name" value="Ankyrin_rpt"/>
</dbReference>
<dbReference type="SMART" id="SM00248">
    <property type="entry name" value="ANK"/>
    <property type="match status" value="3"/>
</dbReference>
<dbReference type="AlphaFoldDB" id="A0AAV4LTB6"/>
<feature type="transmembrane region" description="Helical" evidence="11">
    <location>
        <begin position="200"/>
        <end position="219"/>
    </location>
</feature>
<evidence type="ECO:0000313" key="14">
    <source>
        <dbReference type="EMBL" id="GIX63421.1"/>
    </source>
</evidence>
<evidence type="ECO:0000256" key="10">
    <source>
        <dbReference type="SAM" id="MobiDB-lite"/>
    </source>
</evidence>
<dbReference type="Pfam" id="PF00005">
    <property type="entry name" value="ABC_tran"/>
    <property type="match status" value="1"/>
</dbReference>
<dbReference type="InterPro" id="IPR027417">
    <property type="entry name" value="P-loop_NTPase"/>
</dbReference>
<feature type="domain" description="ABC transporter" evidence="12">
    <location>
        <begin position="385"/>
        <end position="624"/>
    </location>
</feature>
<dbReference type="SUPFAM" id="SSF48403">
    <property type="entry name" value="Ankyrin repeat"/>
    <property type="match status" value="1"/>
</dbReference>
<sequence length="856" mass="95988">MHKCPAASRGSSADTDHFRVEMNPNIEEASGRDIIRMMRPFYWPGAPGDKLHKKLVLRLFVFLAIVALFCGKACNMFGPYYTGQLITSLAAKDRDMALRHLLTASLLYLFGTTFDECRNLMYNYVQCHGLASLSVDFYRHLHSMDYQWFVETPSGEVIRCMTRGVESMRELTRFSVLLLVPTMMEALGVCVVFAVYFRLLWLSVTIVTGLTIYAVLTILMTNWRNKTRKAEAQRDDEMHRISNDGVNNFETVRYYTNVDLEVDRYSHVVYQHQWCQWRVVSSLSMLNVSQEVVKQITICLSLLVGVLAVSSGRMEVGEVVAIQTYLFHMYRPLFMLGTMYAVICRSLAGIQSAANMLKCKPLVVDKQGATTVTVDISEETRVPMVEFENVSFSYPSLSGSGTRLTLDNVSFRLPKGKSLAIVGPTGTGKTTLSLLLCRMYDVSSGRILVNGVDIATVTQESLRRSIGVVSQSTVLFHATLRDNIRYAKLDATDEEIYEALRRASLLERVLAFPERLDTVVGERGMRLSGGEKQRVSIARCFLKDPPIIILDEATSSLDSKTEAEIQSTLHMLFRNRTVLTIAHRLSTIVDCDTILYMEKGRVKQLGSHAELLQQGGGYKDLWEAQLGGSAGAPGNERTLERVLDGALRVRRREEPAADVLLPGFVDKQDSHGRTALHLAAYTGTRNTRRTHRPGHANLARLLLRYGACPHATARDSTTALHFASQNGHAEVVRELLRRGARVGAKTSTTWMTPLHLALSKGYAEVAVELVNRGATQKYNSKSKLPFHLASEATLTRLRELLGDERFERLRDEVKDTPKSVKPPIPFYNRKKKSKERRDKVEAPVEPVASVESVDTV</sequence>
<dbReference type="InterPro" id="IPR039421">
    <property type="entry name" value="Type_1_exporter"/>
</dbReference>
<dbReference type="PROSITE" id="PS00211">
    <property type="entry name" value="ABC_TRANSPORTER_1"/>
    <property type="match status" value="1"/>
</dbReference>
<feature type="transmembrane region" description="Helical" evidence="11">
    <location>
        <begin position="329"/>
        <end position="348"/>
    </location>
</feature>
<keyword evidence="7 11" id="KW-0472">Membrane</keyword>
<feature type="compositionally biased region" description="Low complexity" evidence="10">
    <location>
        <begin position="843"/>
        <end position="856"/>
    </location>
</feature>
<evidence type="ECO:0000259" key="13">
    <source>
        <dbReference type="PROSITE" id="PS50929"/>
    </source>
</evidence>
<dbReference type="CDD" id="cd18560">
    <property type="entry name" value="ABC_6TM_ATM1_ABCB7_HMT1_ABCB6"/>
    <property type="match status" value="1"/>
</dbReference>
<evidence type="ECO:0000256" key="1">
    <source>
        <dbReference type="ARBA" id="ARBA00004141"/>
    </source>
</evidence>
<evidence type="ECO:0000256" key="6">
    <source>
        <dbReference type="ARBA" id="ARBA00022989"/>
    </source>
</evidence>
<comment type="subcellular location">
    <subcellularLocation>
        <location evidence="1">Membrane</location>
        <topology evidence="1">Multi-pass membrane protein</topology>
    </subcellularLocation>
</comment>
<evidence type="ECO:0000313" key="15">
    <source>
        <dbReference type="Proteomes" id="UP001497744"/>
    </source>
</evidence>
<dbReference type="InterPro" id="IPR017871">
    <property type="entry name" value="ABC_transporter-like_CS"/>
</dbReference>
<comment type="similarity">
    <text evidence="8">Belongs to the ABC transporter superfamily. ABCB family. Heavy Metal importer (TC 3.A.1.210) subfamily.</text>
</comment>
<evidence type="ECO:0000259" key="12">
    <source>
        <dbReference type="PROSITE" id="PS50893"/>
    </source>
</evidence>
<name>A0AAV4LTB6_BABCB</name>
<dbReference type="GO" id="GO:0016020">
    <property type="term" value="C:membrane"/>
    <property type="evidence" value="ECO:0007669"/>
    <property type="project" value="UniProtKB-SubCell"/>
</dbReference>
<feature type="transmembrane region" description="Helical" evidence="11">
    <location>
        <begin position="55"/>
        <end position="78"/>
    </location>
</feature>
<dbReference type="PROSITE" id="PS50088">
    <property type="entry name" value="ANK_REPEAT"/>
    <property type="match status" value="3"/>
</dbReference>
<dbReference type="PROSITE" id="PS50929">
    <property type="entry name" value="ABC_TM1F"/>
    <property type="match status" value="1"/>
</dbReference>
<feature type="domain" description="ABC transmembrane type-1" evidence="13">
    <location>
        <begin position="62"/>
        <end position="343"/>
    </location>
</feature>
<gene>
    <name evidence="14" type="ORF">BcabD6B2_28560</name>
</gene>
<dbReference type="Pfam" id="PF12796">
    <property type="entry name" value="Ank_2"/>
    <property type="match status" value="1"/>
</dbReference>
<keyword evidence="15" id="KW-1185">Reference proteome</keyword>
<dbReference type="InterPro" id="IPR036640">
    <property type="entry name" value="ABC1_TM_sf"/>
</dbReference>
<dbReference type="Gene3D" id="3.40.50.300">
    <property type="entry name" value="P-loop containing nucleotide triphosphate hydrolases"/>
    <property type="match status" value="1"/>
</dbReference>
<evidence type="ECO:0000256" key="11">
    <source>
        <dbReference type="SAM" id="Phobius"/>
    </source>
</evidence>
<feature type="transmembrane region" description="Helical" evidence="11">
    <location>
        <begin position="98"/>
        <end position="114"/>
    </location>
</feature>
<dbReference type="PANTHER" id="PTHR24221:SF503">
    <property type="entry name" value="MITOCHONDRIAL POTASSIUM CHANNEL ATP-BINDING SUBUNIT"/>
    <property type="match status" value="1"/>
</dbReference>
<evidence type="ECO:0000256" key="3">
    <source>
        <dbReference type="ARBA" id="ARBA00022692"/>
    </source>
</evidence>
<dbReference type="InterPro" id="IPR003593">
    <property type="entry name" value="AAA+_ATPase"/>
</dbReference>
<accession>A0AAV4LTB6</accession>
<keyword evidence="6 11" id="KW-1133">Transmembrane helix</keyword>
<dbReference type="RefSeq" id="XP_067715490.1">
    <property type="nucleotide sequence ID" value="XM_067859389.1"/>
</dbReference>
<dbReference type="GO" id="GO:0016887">
    <property type="term" value="F:ATP hydrolysis activity"/>
    <property type="evidence" value="ECO:0007669"/>
    <property type="project" value="InterPro"/>
</dbReference>
<dbReference type="EMBL" id="BPLF01000002">
    <property type="protein sequence ID" value="GIX63421.1"/>
    <property type="molecule type" value="Genomic_DNA"/>
</dbReference>
<dbReference type="Gene3D" id="1.20.1560.10">
    <property type="entry name" value="ABC transporter type 1, transmembrane domain"/>
    <property type="match status" value="1"/>
</dbReference>
<dbReference type="Gene3D" id="1.25.40.20">
    <property type="entry name" value="Ankyrin repeat-containing domain"/>
    <property type="match status" value="1"/>
</dbReference>
<dbReference type="PROSITE" id="PS50297">
    <property type="entry name" value="ANK_REP_REGION"/>
    <property type="match status" value="2"/>
</dbReference>
<feature type="repeat" description="ANK" evidence="9">
    <location>
        <begin position="749"/>
        <end position="781"/>
    </location>
</feature>
<evidence type="ECO:0000256" key="4">
    <source>
        <dbReference type="ARBA" id="ARBA00022741"/>
    </source>
</evidence>
<dbReference type="FunFam" id="3.40.50.300:FF:000287">
    <property type="entry name" value="Multidrug ABC transporter ATP-binding protein"/>
    <property type="match status" value="1"/>
</dbReference>
<evidence type="ECO:0000256" key="7">
    <source>
        <dbReference type="ARBA" id="ARBA00023136"/>
    </source>
</evidence>
<evidence type="ECO:0000256" key="2">
    <source>
        <dbReference type="ARBA" id="ARBA00022448"/>
    </source>
</evidence>
<keyword evidence="2" id="KW-0813">Transport</keyword>
<protein>
    <submittedName>
        <fullName evidence="14">ABC transporter</fullName>
    </submittedName>
</protein>
<dbReference type="SUPFAM" id="SSF52540">
    <property type="entry name" value="P-loop containing nucleoside triphosphate hydrolases"/>
    <property type="match status" value="1"/>
</dbReference>
<dbReference type="PANTHER" id="PTHR24221">
    <property type="entry name" value="ATP-BINDING CASSETTE SUB-FAMILY B"/>
    <property type="match status" value="1"/>
</dbReference>
<reference evidence="14 15" key="1">
    <citation type="submission" date="2021-06" db="EMBL/GenBank/DDBJ databases">
        <title>Genome sequence of Babesia caballi.</title>
        <authorList>
            <person name="Yamagishi J."/>
            <person name="Kidaka T."/>
            <person name="Ochi A."/>
        </authorList>
    </citation>
    <scope>NUCLEOTIDE SEQUENCE [LARGE SCALE GENOMIC DNA]</scope>
    <source>
        <strain evidence="14">USDA-D6B2</strain>
    </source>
</reference>
<feature type="repeat" description="ANK" evidence="9">
    <location>
        <begin position="715"/>
        <end position="747"/>
    </location>
</feature>
<dbReference type="GeneID" id="94194902"/>
<feature type="repeat" description="ANK" evidence="9">
    <location>
        <begin position="671"/>
        <end position="714"/>
    </location>
</feature>
<dbReference type="InterPro" id="IPR011527">
    <property type="entry name" value="ABC1_TM_dom"/>
</dbReference>
<comment type="caution">
    <text evidence="14">The sequence shown here is derived from an EMBL/GenBank/DDBJ whole genome shotgun (WGS) entry which is preliminary data.</text>
</comment>
<feature type="transmembrane region" description="Helical" evidence="11">
    <location>
        <begin position="171"/>
        <end position="194"/>
    </location>
</feature>
<evidence type="ECO:0000256" key="5">
    <source>
        <dbReference type="ARBA" id="ARBA00022840"/>
    </source>
</evidence>
<dbReference type="GO" id="GO:0005524">
    <property type="term" value="F:ATP binding"/>
    <property type="evidence" value="ECO:0007669"/>
    <property type="project" value="UniProtKB-KW"/>
</dbReference>
<evidence type="ECO:0000256" key="8">
    <source>
        <dbReference type="ARBA" id="ARBA00024363"/>
    </source>
</evidence>
<dbReference type="Proteomes" id="UP001497744">
    <property type="component" value="Unassembled WGS sequence"/>
</dbReference>
<dbReference type="Pfam" id="PF00664">
    <property type="entry name" value="ABC_membrane"/>
    <property type="match status" value="1"/>
</dbReference>
<dbReference type="SMART" id="SM00382">
    <property type="entry name" value="AAA"/>
    <property type="match status" value="1"/>
</dbReference>
<dbReference type="InterPro" id="IPR003439">
    <property type="entry name" value="ABC_transporter-like_ATP-bd"/>
</dbReference>
<evidence type="ECO:0000256" key="9">
    <source>
        <dbReference type="PROSITE-ProRule" id="PRU00023"/>
    </source>
</evidence>
<keyword evidence="9" id="KW-0040">ANK repeat</keyword>
<dbReference type="SUPFAM" id="SSF90123">
    <property type="entry name" value="ABC transporter transmembrane region"/>
    <property type="match status" value="1"/>
</dbReference>
<keyword evidence="5" id="KW-0067">ATP-binding</keyword>
<organism evidence="14 15">
    <name type="scientific">Babesia caballi</name>
    <dbReference type="NCBI Taxonomy" id="5871"/>
    <lineage>
        <taxon>Eukaryota</taxon>
        <taxon>Sar</taxon>
        <taxon>Alveolata</taxon>
        <taxon>Apicomplexa</taxon>
        <taxon>Aconoidasida</taxon>
        <taxon>Piroplasmida</taxon>
        <taxon>Babesiidae</taxon>
        <taxon>Babesia</taxon>
    </lineage>
</organism>
<proteinExistence type="inferred from homology"/>
<keyword evidence="3 11" id="KW-0812">Transmembrane</keyword>
<keyword evidence="4" id="KW-0547">Nucleotide-binding</keyword>
<feature type="region of interest" description="Disordered" evidence="10">
    <location>
        <begin position="813"/>
        <end position="856"/>
    </location>
</feature>
<dbReference type="GO" id="GO:0140359">
    <property type="term" value="F:ABC-type transporter activity"/>
    <property type="evidence" value="ECO:0007669"/>
    <property type="project" value="InterPro"/>
</dbReference>